<dbReference type="EMBL" id="AECU01000092">
    <property type="protein sequence ID" value="EFQ07355.1"/>
    <property type="molecule type" value="Genomic_DNA"/>
</dbReference>
<evidence type="ECO:0000313" key="1">
    <source>
        <dbReference type="EMBL" id="EFQ07355.1"/>
    </source>
</evidence>
<organism evidence="1 2">
    <name type="scientific">Faecalibacterium cf. prausnitzii KLE1255</name>
    <dbReference type="NCBI Taxonomy" id="748224"/>
    <lineage>
        <taxon>Bacteria</taxon>
        <taxon>Bacillati</taxon>
        <taxon>Bacillota</taxon>
        <taxon>Clostridia</taxon>
        <taxon>Eubacteriales</taxon>
        <taxon>Oscillospiraceae</taxon>
        <taxon>Faecalibacterium</taxon>
    </lineage>
</organism>
<comment type="caution">
    <text evidence="1">The sequence shown here is derived from an EMBL/GenBank/DDBJ whole genome shotgun (WGS) entry which is preliminary data.</text>
</comment>
<evidence type="ECO:0000313" key="2">
    <source>
        <dbReference type="Proteomes" id="UP000006028"/>
    </source>
</evidence>
<dbReference type="AlphaFoldDB" id="E2ZHG5"/>
<dbReference type="STRING" id="748224.HMPREF9436_01111"/>
<dbReference type="BioCyc" id="FCF748224-HMP:GTSS-2424-MONOMER"/>
<sequence length="103" mass="11606">MVHLWAAAIVVFKLPVQHCRVRKSLCFQPPYTVKVLLLADKGFLLYPLGALAAAFDWVLVLAHQGNAFCEERFPWRMTFSAVQQSIHAIIIFDIFGNTGNGLF</sequence>
<dbReference type="Proteomes" id="UP000006028">
    <property type="component" value="Unassembled WGS sequence"/>
</dbReference>
<accession>E2ZHG5</accession>
<dbReference type="HOGENOM" id="CLU_2259592_0_0_9"/>
<reference evidence="1 2" key="1">
    <citation type="submission" date="2010-08" db="EMBL/GenBank/DDBJ databases">
        <authorList>
            <person name="Weinstock G."/>
            <person name="Sodergren E."/>
            <person name="Clifton S."/>
            <person name="Fulton L."/>
            <person name="Fulton B."/>
            <person name="Courtney L."/>
            <person name="Fronick C."/>
            <person name="Harrison M."/>
            <person name="Strong C."/>
            <person name="Farmer C."/>
            <person name="Delahaunty K."/>
            <person name="Markovic C."/>
            <person name="Hall O."/>
            <person name="Minx P."/>
            <person name="Tomlinson C."/>
            <person name="Mitreva M."/>
            <person name="Hou S."/>
            <person name="Chen J."/>
            <person name="Wollam A."/>
            <person name="Pepin K.H."/>
            <person name="Johnson M."/>
            <person name="Bhonagiri V."/>
            <person name="Zhang X."/>
            <person name="Suruliraj S."/>
            <person name="Warren W."/>
            <person name="Chinwalla A."/>
            <person name="Mardis E.R."/>
            <person name="Wilson R.K."/>
        </authorList>
    </citation>
    <scope>NUCLEOTIDE SEQUENCE [LARGE SCALE GENOMIC DNA]</scope>
    <source>
        <strain evidence="1 2">KLE1255</strain>
    </source>
</reference>
<protein>
    <submittedName>
        <fullName evidence="1">Uncharacterized protein</fullName>
    </submittedName>
</protein>
<gene>
    <name evidence="1" type="ORF">HMPREF9436_01111</name>
</gene>
<proteinExistence type="predicted"/>
<name>E2ZHG5_9FIRM</name>